<organism evidence="6 7">
    <name type="scientific">Glaciecola petra</name>
    <dbReference type="NCBI Taxonomy" id="3075602"/>
    <lineage>
        <taxon>Bacteria</taxon>
        <taxon>Pseudomonadati</taxon>
        <taxon>Pseudomonadota</taxon>
        <taxon>Gammaproteobacteria</taxon>
        <taxon>Alteromonadales</taxon>
        <taxon>Alteromonadaceae</taxon>
        <taxon>Glaciecola</taxon>
    </lineage>
</organism>
<evidence type="ECO:0000259" key="5">
    <source>
        <dbReference type="PROSITE" id="PS51123"/>
    </source>
</evidence>
<keyword evidence="7" id="KW-1185">Reference proteome</keyword>
<dbReference type="Gene3D" id="3.30.1330.60">
    <property type="entry name" value="OmpA-like domain"/>
    <property type="match status" value="1"/>
</dbReference>
<dbReference type="RefSeq" id="WP_311367405.1">
    <property type="nucleotide sequence ID" value="NZ_JAVRHX010000001.1"/>
</dbReference>
<dbReference type="InterPro" id="IPR041544">
    <property type="entry name" value="MotY_N"/>
</dbReference>
<evidence type="ECO:0000313" key="6">
    <source>
        <dbReference type="EMBL" id="MDT0593910.1"/>
    </source>
</evidence>
<keyword evidence="2 4" id="KW-0472">Membrane</keyword>
<keyword evidence="3" id="KW-0998">Cell outer membrane</keyword>
<evidence type="ECO:0000256" key="4">
    <source>
        <dbReference type="PROSITE-ProRule" id="PRU00473"/>
    </source>
</evidence>
<dbReference type="PROSITE" id="PS51123">
    <property type="entry name" value="OMPA_2"/>
    <property type="match status" value="1"/>
</dbReference>
<evidence type="ECO:0000256" key="2">
    <source>
        <dbReference type="ARBA" id="ARBA00023136"/>
    </source>
</evidence>
<dbReference type="PRINTS" id="PR01023">
    <property type="entry name" value="NAFLGMOTY"/>
</dbReference>
<sequence>MRSHIIFILLIFISISTQANVRKYAVDIESSTWAMAKQTRLVCELSHPIPGFGEASFITEASKQLNLEFTLDMLRLPGKYDAAAVYSMPPKWMRGVAQRKIGQMDLLKQYDGDLPADTAWQMLTELEKGFWPTIHYQDWLNGNDSVAVSLNASNFEPEYLAFSQCISNLLPYSFEDIAYTVLAYKKNSAELTQYSERRLNMIAEYLKEDISLDLVLVDGYSDSYGGSWLNEQLSIRRANEIKDFFANMGVDGGRINVTGHGEKRHVSPNDNSLEREKNRRVVVRMNKAD</sequence>
<dbReference type="Pfam" id="PF00691">
    <property type="entry name" value="OmpA"/>
    <property type="match status" value="1"/>
</dbReference>
<comment type="caution">
    <text evidence="6">The sequence shown here is derived from an EMBL/GenBank/DDBJ whole genome shotgun (WGS) entry which is preliminary data.</text>
</comment>
<reference evidence="6 7" key="1">
    <citation type="submission" date="2023-09" db="EMBL/GenBank/DDBJ databases">
        <authorList>
            <person name="Rey-Velasco X."/>
        </authorList>
    </citation>
    <scope>NUCLEOTIDE SEQUENCE [LARGE SCALE GENOMIC DNA]</scope>
    <source>
        <strain evidence="6 7">P117</strain>
    </source>
</reference>
<dbReference type="InterPro" id="IPR006665">
    <property type="entry name" value="OmpA-like"/>
</dbReference>
<dbReference type="Proteomes" id="UP001253545">
    <property type="component" value="Unassembled WGS sequence"/>
</dbReference>
<dbReference type="InterPro" id="IPR006664">
    <property type="entry name" value="OMP_bac"/>
</dbReference>
<feature type="domain" description="OmpA-like" evidence="5">
    <location>
        <begin position="172"/>
        <end position="289"/>
    </location>
</feature>
<accession>A0ABU2ZMR1</accession>
<dbReference type="InterPro" id="IPR036737">
    <property type="entry name" value="OmpA-like_sf"/>
</dbReference>
<name>A0ABU2ZMR1_9ALTE</name>
<gene>
    <name evidence="6" type="ORF">RM552_03515</name>
</gene>
<dbReference type="PANTHER" id="PTHR30329">
    <property type="entry name" value="STATOR ELEMENT OF FLAGELLAR MOTOR COMPLEX"/>
    <property type="match status" value="1"/>
</dbReference>
<evidence type="ECO:0000256" key="1">
    <source>
        <dbReference type="ARBA" id="ARBA00004442"/>
    </source>
</evidence>
<dbReference type="PRINTS" id="PR01021">
    <property type="entry name" value="OMPADOMAIN"/>
</dbReference>
<evidence type="ECO:0000256" key="3">
    <source>
        <dbReference type="ARBA" id="ARBA00023237"/>
    </source>
</evidence>
<protein>
    <submittedName>
        <fullName evidence="6">OmpA family protein</fullName>
    </submittedName>
</protein>
<dbReference type="CDD" id="cd07185">
    <property type="entry name" value="OmpA_C-like"/>
    <property type="match status" value="1"/>
</dbReference>
<dbReference type="Gene3D" id="2.60.40.2540">
    <property type="match status" value="1"/>
</dbReference>
<proteinExistence type="predicted"/>
<dbReference type="SUPFAM" id="SSF103088">
    <property type="entry name" value="OmpA-like"/>
    <property type="match status" value="1"/>
</dbReference>
<dbReference type="PANTHER" id="PTHR30329:SF21">
    <property type="entry name" value="LIPOPROTEIN YIAD-RELATED"/>
    <property type="match status" value="1"/>
</dbReference>
<evidence type="ECO:0000313" key="7">
    <source>
        <dbReference type="Proteomes" id="UP001253545"/>
    </source>
</evidence>
<dbReference type="InterPro" id="IPR050330">
    <property type="entry name" value="Bact_OuterMem_StrucFunc"/>
</dbReference>
<comment type="subcellular location">
    <subcellularLocation>
        <location evidence="1">Cell outer membrane</location>
    </subcellularLocation>
</comment>
<dbReference type="EMBL" id="JAVRHX010000001">
    <property type="protein sequence ID" value="MDT0593910.1"/>
    <property type="molecule type" value="Genomic_DNA"/>
</dbReference>
<dbReference type="Pfam" id="PF18393">
    <property type="entry name" value="MotY_N"/>
    <property type="match status" value="1"/>
</dbReference>